<dbReference type="RefSeq" id="WP_078708987.1">
    <property type="nucleotide sequence ID" value="NZ_FUXL01000009.1"/>
</dbReference>
<dbReference type="PANTHER" id="PTHR44936">
    <property type="entry name" value="SENSOR PROTEIN CREC"/>
    <property type="match status" value="1"/>
</dbReference>
<dbReference type="EMBL" id="FUXL01000009">
    <property type="protein sequence ID" value="SKA23859.1"/>
    <property type="molecule type" value="Genomic_DNA"/>
</dbReference>
<keyword evidence="14 15" id="KW-0472">Membrane</keyword>
<keyword evidence="5" id="KW-0997">Cell inner membrane</keyword>
<dbReference type="Gene3D" id="3.30.565.10">
    <property type="entry name" value="Histidine kinase-like ATPase, C-terminal domain"/>
    <property type="match status" value="1"/>
</dbReference>
<evidence type="ECO:0000256" key="7">
    <source>
        <dbReference type="ARBA" id="ARBA00022679"/>
    </source>
</evidence>
<keyword evidence="4" id="KW-1003">Cell membrane</keyword>
<comment type="subcellular location">
    <subcellularLocation>
        <location evidence="2">Cell inner membrane</location>
        <topology evidence="2">Multi-pass membrane protein</topology>
    </subcellularLocation>
</comment>
<evidence type="ECO:0000256" key="6">
    <source>
        <dbReference type="ARBA" id="ARBA00022553"/>
    </source>
</evidence>
<evidence type="ECO:0000256" key="5">
    <source>
        <dbReference type="ARBA" id="ARBA00022519"/>
    </source>
</evidence>
<dbReference type="PRINTS" id="PR00344">
    <property type="entry name" value="BCTRLSENSOR"/>
</dbReference>
<evidence type="ECO:0000256" key="14">
    <source>
        <dbReference type="ARBA" id="ARBA00023136"/>
    </source>
</evidence>
<evidence type="ECO:0000256" key="15">
    <source>
        <dbReference type="SAM" id="Phobius"/>
    </source>
</evidence>
<dbReference type="SMART" id="SM00388">
    <property type="entry name" value="HisKA"/>
    <property type="match status" value="1"/>
</dbReference>
<dbReference type="SUPFAM" id="SSF55874">
    <property type="entry name" value="ATPase domain of HSP90 chaperone/DNA topoisomerase II/histidine kinase"/>
    <property type="match status" value="1"/>
</dbReference>
<dbReference type="InterPro" id="IPR003660">
    <property type="entry name" value="HAMP_dom"/>
</dbReference>
<evidence type="ECO:0000256" key="1">
    <source>
        <dbReference type="ARBA" id="ARBA00000085"/>
    </source>
</evidence>
<keyword evidence="13" id="KW-0902">Two-component regulatory system</keyword>
<keyword evidence="10 18" id="KW-0418">Kinase</keyword>
<evidence type="ECO:0000256" key="9">
    <source>
        <dbReference type="ARBA" id="ARBA00022741"/>
    </source>
</evidence>
<dbReference type="InterPro" id="IPR003594">
    <property type="entry name" value="HATPase_dom"/>
</dbReference>
<gene>
    <name evidence="18" type="ORF">SAMN05428963_10943</name>
</gene>
<evidence type="ECO:0000256" key="3">
    <source>
        <dbReference type="ARBA" id="ARBA00012438"/>
    </source>
</evidence>
<keyword evidence="8 15" id="KW-0812">Transmembrane</keyword>
<dbReference type="EC" id="2.7.13.3" evidence="3"/>
<dbReference type="PROSITE" id="PS50109">
    <property type="entry name" value="HIS_KIN"/>
    <property type="match status" value="1"/>
</dbReference>
<dbReference type="Pfam" id="PF00512">
    <property type="entry name" value="HisKA"/>
    <property type="match status" value="1"/>
</dbReference>
<evidence type="ECO:0000256" key="10">
    <source>
        <dbReference type="ARBA" id="ARBA00022777"/>
    </source>
</evidence>
<dbReference type="InterPro" id="IPR005467">
    <property type="entry name" value="His_kinase_dom"/>
</dbReference>
<dbReference type="OrthoDB" id="9804645at2"/>
<keyword evidence="7" id="KW-0808">Transferase</keyword>
<feature type="transmembrane region" description="Helical" evidence="15">
    <location>
        <begin position="213"/>
        <end position="233"/>
    </location>
</feature>
<feature type="domain" description="Histidine kinase" evidence="16">
    <location>
        <begin position="294"/>
        <end position="493"/>
    </location>
</feature>
<dbReference type="CDD" id="cd00075">
    <property type="entry name" value="HATPase"/>
    <property type="match status" value="1"/>
</dbReference>
<dbReference type="Proteomes" id="UP000190135">
    <property type="component" value="Unassembled WGS sequence"/>
</dbReference>
<feature type="domain" description="HAMP" evidence="17">
    <location>
        <begin position="234"/>
        <end position="286"/>
    </location>
</feature>
<evidence type="ECO:0000256" key="11">
    <source>
        <dbReference type="ARBA" id="ARBA00022840"/>
    </source>
</evidence>
<protein>
    <recommendedName>
        <fullName evidence="3">histidine kinase</fullName>
        <ecNumber evidence="3">2.7.13.3</ecNumber>
    </recommendedName>
</protein>
<proteinExistence type="predicted"/>
<accession>A0A1T4S6I9</accession>
<dbReference type="InterPro" id="IPR003661">
    <property type="entry name" value="HisK_dim/P_dom"/>
</dbReference>
<evidence type="ECO:0000256" key="13">
    <source>
        <dbReference type="ARBA" id="ARBA00023012"/>
    </source>
</evidence>
<dbReference type="InterPro" id="IPR050980">
    <property type="entry name" value="2C_sensor_his_kinase"/>
</dbReference>
<evidence type="ECO:0000313" key="19">
    <source>
        <dbReference type="Proteomes" id="UP000190135"/>
    </source>
</evidence>
<dbReference type="PROSITE" id="PS50885">
    <property type="entry name" value="HAMP"/>
    <property type="match status" value="1"/>
</dbReference>
<dbReference type="CDD" id="cd00082">
    <property type="entry name" value="HisKA"/>
    <property type="match status" value="1"/>
</dbReference>
<dbReference type="SMART" id="SM00387">
    <property type="entry name" value="HATPase_c"/>
    <property type="match status" value="1"/>
</dbReference>
<dbReference type="SMART" id="SM00304">
    <property type="entry name" value="HAMP"/>
    <property type="match status" value="1"/>
</dbReference>
<keyword evidence="11" id="KW-0067">ATP-binding</keyword>
<dbReference type="Pfam" id="PF02518">
    <property type="entry name" value="HATPase_c"/>
    <property type="match status" value="1"/>
</dbReference>
<dbReference type="GO" id="GO:0005524">
    <property type="term" value="F:ATP binding"/>
    <property type="evidence" value="ECO:0007669"/>
    <property type="project" value="UniProtKB-KW"/>
</dbReference>
<evidence type="ECO:0000259" key="16">
    <source>
        <dbReference type="PROSITE" id="PS50109"/>
    </source>
</evidence>
<reference evidence="18 19" key="1">
    <citation type="submission" date="2017-02" db="EMBL/GenBank/DDBJ databases">
        <authorList>
            <person name="Peterson S.W."/>
        </authorList>
    </citation>
    <scope>NUCLEOTIDE SEQUENCE [LARGE SCALE GENOMIC DNA]</scope>
    <source>
        <strain evidence="18 19">USBA 369</strain>
    </source>
</reference>
<sequence length="495" mass="52036">MSRLWPRGLAARLVLLIVATLALAQGALVLVLRDEQDAVVEAMLHGQAVAQAVTLVRLVASSPPEERGRLADAFWSMHSCARVADQAPEPRAMTDAEKQIAEVLRTQLADAGGAPTVAIEPLADHRDFCADLVPEGMPAPRGQGLGRLRRGGGGGAGMGMAGRGMGSGMMGGPGAWLARQPPNAAVRMTVPLADGHWLEVRDAVAVPDAGGRLVLPSFLISSLAVALVVVFAVRAQTRSLRRLADAAERLGRGESVEPLPLTGPAEVVVATRAFNTMQDRLGRFVKDRLRLLAAVSHDLRTPLTTLRLKAEFIDDEEARAGIVATIDELAAITEATLNFTRAEAREEETREIDLAAFVKAVAEEFALAGSKVVAAPAEPTPYPCRPIALKRALSNLVDNAVQYGGGAVIKLTAEADGPVIVVEDDGPGLPEERIEEAFQPFVRLETSRSRDTGGLGLGLATALGIVQAHGGSLTLSNRAEGGLAATIRLPPRGGH</sequence>
<evidence type="ECO:0000256" key="8">
    <source>
        <dbReference type="ARBA" id="ARBA00022692"/>
    </source>
</evidence>
<dbReference type="InterPro" id="IPR004358">
    <property type="entry name" value="Sig_transdc_His_kin-like_C"/>
</dbReference>
<keyword evidence="9" id="KW-0547">Nucleotide-binding</keyword>
<dbReference type="InterPro" id="IPR036097">
    <property type="entry name" value="HisK_dim/P_sf"/>
</dbReference>
<name>A0A1T4S6I9_9HYPH</name>
<evidence type="ECO:0000256" key="4">
    <source>
        <dbReference type="ARBA" id="ARBA00022475"/>
    </source>
</evidence>
<dbReference type="Gene3D" id="1.10.287.130">
    <property type="match status" value="1"/>
</dbReference>
<keyword evidence="19" id="KW-1185">Reference proteome</keyword>
<evidence type="ECO:0000256" key="2">
    <source>
        <dbReference type="ARBA" id="ARBA00004429"/>
    </source>
</evidence>
<dbReference type="InterPro" id="IPR036890">
    <property type="entry name" value="HATPase_C_sf"/>
</dbReference>
<dbReference type="SUPFAM" id="SSF47384">
    <property type="entry name" value="Homodimeric domain of signal transducing histidine kinase"/>
    <property type="match status" value="1"/>
</dbReference>
<dbReference type="PANTHER" id="PTHR44936:SF5">
    <property type="entry name" value="SENSOR HISTIDINE KINASE ENVZ"/>
    <property type="match status" value="1"/>
</dbReference>
<evidence type="ECO:0000259" key="17">
    <source>
        <dbReference type="PROSITE" id="PS50885"/>
    </source>
</evidence>
<keyword evidence="6" id="KW-0597">Phosphoprotein</keyword>
<evidence type="ECO:0000313" key="18">
    <source>
        <dbReference type="EMBL" id="SKA23859.1"/>
    </source>
</evidence>
<keyword evidence="12 15" id="KW-1133">Transmembrane helix</keyword>
<dbReference type="CDD" id="cd06225">
    <property type="entry name" value="HAMP"/>
    <property type="match status" value="1"/>
</dbReference>
<organism evidence="18 19">
    <name type="scientific">Consotaella salsifontis</name>
    <dbReference type="NCBI Taxonomy" id="1365950"/>
    <lineage>
        <taxon>Bacteria</taxon>
        <taxon>Pseudomonadati</taxon>
        <taxon>Pseudomonadota</taxon>
        <taxon>Alphaproteobacteria</taxon>
        <taxon>Hyphomicrobiales</taxon>
        <taxon>Aurantimonadaceae</taxon>
        <taxon>Consotaella</taxon>
    </lineage>
</organism>
<dbReference type="GO" id="GO:0000155">
    <property type="term" value="F:phosphorelay sensor kinase activity"/>
    <property type="evidence" value="ECO:0007669"/>
    <property type="project" value="InterPro"/>
</dbReference>
<evidence type="ECO:0000256" key="12">
    <source>
        <dbReference type="ARBA" id="ARBA00022989"/>
    </source>
</evidence>
<dbReference type="STRING" id="1365950.SAMN05428963_10943"/>
<dbReference type="Pfam" id="PF00672">
    <property type="entry name" value="HAMP"/>
    <property type="match status" value="1"/>
</dbReference>
<dbReference type="AlphaFoldDB" id="A0A1T4S6I9"/>
<dbReference type="GO" id="GO:0005886">
    <property type="term" value="C:plasma membrane"/>
    <property type="evidence" value="ECO:0007669"/>
    <property type="project" value="UniProtKB-SubCell"/>
</dbReference>
<comment type="catalytic activity">
    <reaction evidence="1">
        <text>ATP + protein L-histidine = ADP + protein N-phospho-L-histidine.</text>
        <dbReference type="EC" id="2.7.13.3"/>
    </reaction>
</comment>